<name>H3NKM4_9LACT</name>
<dbReference type="PRINTS" id="PR00691">
    <property type="entry name" value="ADHESINB"/>
</dbReference>
<evidence type="ECO:0000313" key="7">
    <source>
        <dbReference type="Proteomes" id="UP000006190"/>
    </source>
</evidence>
<evidence type="ECO:0000256" key="3">
    <source>
        <dbReference type="ARBA" id="ARBA00022729"/>
    </source>
</evidence>
<dbReference type="GO" id="GO:0007155">
    <property type="term" value="P:cell adhesion"/>
    <property type="evidence" value="ECO:0007669"/>
    <property type="project" value="InterPro"/>
</dbReference>
<dbReference type="AlphaFoldDB" id="H3NKM4"/>
<dbReference type="SUPFAM" id="SSF53807">
    <property type="entry name" value="Helical backbone' metal receptor"/>
    <property type="match status" value="1"/>
</dbReference>
<dbReference type="PATRIC" id="fig|883113.3.peg.1413"/>
<dbReference type="Proteomes" id="UP000006190">
    <property type="component" value="Unassembled WGS sequence"/>
</dbReference>
<feature type="chain" id="PRO_5003591125" description="Adhesion protein" evidence="5">
    <location>
        <begin position="29"/>
        <end position="307"/>
    </location>
</feature>
<dbReference type="EMBL" id="AGEG01000015">
    <property type="protein sequence ID" value="EHR36407.1"/>
    <property type="molecule type" value="Genomic_DNA"/>
</dbReference>
<keyword evidence="3 5" id="KW-0732">Signal</keyword>
<comment type="caution">
    <text evidence="6">The sequence shown here is derived from an EMBL/GenBank/DDBJ whole genome shotgun (WGS) entry which is preliminary data.</text>
</comment>
<dbReference type="HOGENOM" id="CLU_016838_1_0_9"/>
<keyword evidence="2 4" id="KW-0813">Transport</keyword>
<dbReference type="InterPro" id="IPR050492">
    <property type="entry name" value="Bact_metal-bind_prot9"/>
</dbReference>
<dbReference type="STRING" id="883113.HMPREF9708_01413"/>
<dbReference type="eggNOG" id="COG0803">
    <property type="taxonomic scope" value="Bacteria"/>
</dbReference>
<dbReference type="PANTHER" id="PTHR42953">
    <property type="entry name" value="HIGH-AFFINITY ZINC UPTAKE SYSTEM PROTEIN ZNUA-RELATED"/>
    <property type="match status" value="1"/>
</dbReference>
<reference evidence="6 7" key="1">
    <citation type="submission" date="2012-01" db="EMBL/GenBank/DDBJ databases">
        <title>The Genome Sequence of Facklamia languida CCUG 37842.</title>
        <authorList>
            <consortium name="The Broad Institute Genome Sequencing Platform"/>
            <person name="Earl A."/>
            <person name="Ward D."/>
            <person name="Feldgarden M."/>
            <person name="Gevers D."/>
            <person name="Huys G."/>
            <person name="Young S.K."/>
            <person name="Zeng Q."/>
            <person name="Gargeya S."/>
            <person name="Fitzgerald M."/>
            <person name="Haas B."/>
            <person name="Abouelleil A."/>
            <person name="Alvarado L."/>
            <person name="Arachchi H.M."/>
            <person name="Berlin A."/>
            <person name="Chapman S.B."/>
            <person name="Gearin G."/>
            <person name="Goldberg J."/>
            <person name="Griggs A."/>
            <person name="Gujja S."/>
            <person name="Hansen M."/>
            <person name="Heiman D."/>
            <person name="Howarth C."/>
            <person name="Larimer J."/>
            <person name="Lui A."/>
            <person name="MacDonald P.J.P."/>
            <person name="McCowen C."/>
            <person name="Montmayeur A."/>
            <person name="Murphy C."/>
            <person name="Neiman D."/>
            <person name="Pearson M."/>
            <person name="Priest M."/>
            <person name="Roberts A."/>
            <person name="Saif S."/>
            <person name="Shea T."/>
            <person name="Sisk P."/>
            <person name="Stolte C."/>
            <person name="Sykes S."/>
            <person name="Wortman J."/>
            <person name="Nusbaum C."/>
            <person name="Birren B."/>
        </authorList>
    </citation>
    <scope>NUCLEOTIDE SEQUENCE [LARGE SCALE GENOMIC DNA]</scope>
    <source>
        <strain evidence="6 7">CCUG 37842</strain>
    </source>
</reference>
<organism evidence="6 7">
    <name type="scientific">Facklamia languida CCUG 37842</name>
    <dbReference type="NCBI Taxonomy" id="883113"/>
    <lineage>
        <taxon>Bacteria</taxon>
        <taxon>Bacillati</taxon>
        <taxon>Bacillota</taxon>
        <taxon>Bacilli</taxon>
        <taxon>Lactobacillales</taxon>
        <taxon>Aerococcaceae</taxon>
        <taxon>Facklamia</taxon>
    </lineage>
</organism>
<dbReference type="PRINTS" id="PR00690">
    <property type="entry name" value="ADHESNFAMILY"/>
</dbReference>
<protein>
    <recommendedName>
        <fullName evidence="8">Adhesion protein</fullName>
    </recommendedName>
</protein>
<dbReference type="Pfam" id="PF01297">
    <property type="entry name" value="ZnuA"/>
    <property type="match status" value="1"/>
</dbReference>
<proteinExistence type="inferred from homology"/>
<gene>
    <name evidence="6" type="ORF">HMPREF9708_01413</name>
</gene>
<dbReference type="InterPro" id="IPR006129">
    <property type="entry name" value="AdhesinB"/>
</dbReference>
<dbReference type="GO" id="GO:0030001">
    <property type="term" value="P:metal ion transport"/>
    <property type="evidence" value="ECO:0007669"/>
    <property type="project" value="InterPro"/>
</dbReference>
<dbReference type="InterPro" id="IPR006128">
    <property type="entry name" value="Lipoprotein_PsaA-like"/>
</dbReference>
<evidence type="ECO:0000313" key="6">
    <source>
        <dbReference type="EMBL" id="EHR36407.1"/>
    </source>
</evidence>
<accession>H3NKM4</accession>
<comment type="similarity">
    <text evidence="1 4">Belongs to the bacterial solute-binding protein 9 family.</text>
</comment>
<feature type="signal peptide" evidence="5">
    <location>
        <begin position="1"/>
        <end position="28"/>
    </location>
</feature>
<evidence type="ECO:0000256" key="4">
    <source>
        <dbReference type="RuleBase" id="RU003512"/>
    </source>
</evidence>
<evidence type="ECO:0000256" key="1">
    <source>
        <dbReference type="ARBA" id="ARBA00011028"/>
    </source>
</evidence>
<dbReference type="GO" id="GO:0046872">
    <property type="term" value="F:metal ion binding"/>
    <property type="evidence" value="ECO:0007669"/>
    <property type="project" value="InterPro"/>
</dbReference>
<evidence type="ECO:0008006" key="8">
    <source>
        <dbReference type="Google" id="ProtNLM"/>
    </source>
</evidence>
<keyword evidence="7" id="KW-1185">Reference proteome</keyword>
<dbReference type="InterPro" id="IPR006127">
    <property type="entry name" value="ZnuA-like"/>
</dbReference>
<evidence type="ECO:0000256" key="5">
    <source>
        <dbReference type="SAM" id="SignalP"/>
    </source>
</evidence>
<dbReference type="PANTHER" id="PTHR42953:SF3">
    <property type="entry name" value="HIGH-AFFINITY ZINC UPTAKE SYSTEM PROTEIN ZNUA"/>
    <property type="match status" value="1"/>
</dbReference>
<dbReference type="Gene3D" id="3.40.50.1980">
    <property type="entry name" value="Nitrogenase molybdenum iron protein domain"/>
    <property type="match status" value="2"/>
</dbReference>
<sequence>MNIMKRMKQAIALVMLVTSLLVPTSLKAQENRLKIVTSFYPMYALTKQVVGDIHQVQMINSGNGIHGFEPSVADVAAIAEADIFIYHSSILESWVKKLKQTLKDKDVRMVEASEGLDMDKVAGLEEVEAIGGMSESSMYDPHTWLDPLEVANEIQLIADQLSEIDPDHASDYQANAQAFTQEAQALVEEYQPKFEALSNKTFVTQHTAFSYLAKRFGLNQLGISGVSSDIEPGSKQLLKVNQFVEDNGVQTIFVEPNVSPKAAELVANTTGAKIETLSPLESDPQNTKTFIENLRETIETLYQGLQS</sequence>
<evidence type="ECO:0000256" key="2">
    <source>
        <dbReference type="ARBA" id="ARBA00022448"/>
    </source>
</evidence>